<evidence type="ECO:0000256" key="3">
    <source>
        <dbReference type="ARBA" id="ARBA00022597"/>
    </source>
</evidence>
<keyword evidence="4 7" id="KW-0812">Transmembrane</keyword>
<keyword evidence="5 7" id="KW-1133">Transmembrane helix</keyword>
<keyword evidence="3" id="KW-0762">Sugar transport</keyword>
<dbReference type="GeneID" id="30150073"/>
<dbReference type="GO" id="GO:0005464">
    <property type="term" value="F:UDP-xylose transmembrane transporter activity"/>
    <property type="evidence" value="ECO:0007669"/>
    <property type="project" value="TreeGrafter"/>
</dbReference>
<feature type="transmembrane region" description="Helical" evidence="7">
    <location>
        <begin position="320"/>
        <end position="342"/>
    </location>
</feature>
<keyword evidence="2" id="KW-0813">Transport</keyword>
<dbReference type="STRING" id="984486.A0A1E3QIK4"/>
<protein>
    <recommendedName>
        <fullName evidence="10">Sugar phosphate transporter domain-containing protein</fullName>
    </recommendedName>
</protein>
<gene>
    <name evidence="8" type="ORF">BABINDRAFT_54530</name>
</gene>
<dbReference type="GO" id="GO:0000139">
    <property type="term" value="C:Golgi membrane"/>
    <property type="evidence" value="ECO:0007669"/>
    <property type="project" value="TreeGrafter"/>
</dbReference>
<feature type="transmembrane region" description="Helical" evidence="7">
    <location>
        <begin position="242"/>
        <end position="260"/>
    </location>
</feature>
<evidence type="ECO:0000256" key="1">
    <source>
        <dbReference type="ARBA" id="ARBA00004127"/>
    </source>
</evidence>
<sequence>MATEEVQQVTHRTVASGEKRIKAASVGDGKDPSAAERHHFIKASIYQLPALQWLTVISLVFGGCCSNVSTLEKLVKAQPQSGNIITFAQFLFISLEGYCQHFSRAHPGRCFIKPNHVPLRKWAVSIMLFFIVSTLNNMVWEYSITVPLHIIFRSSGTGITMLIGYLWGKRFSRQQVFSTVLLTLGCVVVTLSTGSNPRSAEAEGSIYTGILLLSLACILAAAMQLYNEHVFKTYGNYWREGLFYQHFLSLPIFMLFFGRLRKEFHLLWDLDATDLANHNYIQLPLVAWRLNWNVAYLASNVFTQYFCVKGVNMMAGVSSALTLNIFLLIRKIVSLLLSIYLFNNTLSVQGWIGCAMVFGGAGMYSYCSIMTKNKAN</sequence>
<accession>A0A1E3QIK4</accession>
<name>A0A1E3QIK4_9ASCO</name>
<organism evidence="8 9">
    <name type="scientific">Babjeviella inositovora NRRL Y-12698</name>
    <dbReference type="NCBI Taxonomy" id="984486"/>
    <lineage>
        <taxon>Eukaryota</taxon>
        <taxon>Fungi</taxon>
        <taxon>Dikarya</taxon>
        <taxon>Ascomycota</taxon>
        <taxon>Saccharomycotina</taxon>
        <taxon>Pichiomycetes</taxon>
        <taxon>Serinales incertae sedis</taxon>
        <taxon>Babjeviella</taxon>
    </lineage>
</organism>
<feature type="transmembrane region" description="Helical" evidence="7">
    <location>
        <begin position="146"/>
        <end position="167"/>
    </location>
</feature>
<evidence type="ECO:0000256" key="6">
    <source>
        <dbReference type="ARBA" id="ARBA00023136"/>
    </source>
</evidence>
<dbReference type="Proteomes" id="UP000094336">
    <property type="component" value="Unassembled WGS sequence"/>
</dbReference>
<dbReference type="PANTHER" id="PTHR10778">
    <property type="entry name" value="SOLUTE CARRIER FAMILY 35 MEMBER B"/>
    <property type="match status" value="1"/>
</dbReference>
<dbReference type="InterPro" id="IPR013657">
    <property type="entry name" value="SCL35B1-4/HUT1"/>
</dbReference>
<keyword evidence="6 7" id="KW-0472">Membrane</keyword>
<dbReference type="NCBIfam" id="TIGR00803">
    <property type="entry name" value="nst"/>
    <property type="match status" value="1"/>
</dbReference>
<dbReference type="GO" id="GO:0005462">
    <property type="term" value="F:UDP-N-acetylglucosamine transmembrane transporter activity"/>
    <property type="evidence" value="ECO:0007669"/>
    <property type="project" value="TreeGrafter"/>
</dbReference>
<reference evidence="9" key="1">
    <citation type="submission" date="2016-05" db="EMBL/GenBank/DDBJ databases">
        <title>Comparative genomics of biotechnologically important yeasts.</title>
        <authorList>
            <consortium name="DOE Joint Genome Institute"/>
            <person name="Riley R."/>
            <person name="Haridas S."/>
            <person name="Wolfe K.H."/>
            <person name="Lopes M.R."/>
            <person name="Hittinger C.T."/>
            <person name="Goker M."/>
            <person name="Salamov A."/>
            <person name="Wisecaver J."/>
            <person name="Long T.M."/>
            <person name="Aerts A.L."/>
            <person name="Barry K."/>
            <person name="Choi C."/>
            <person name="Clum A."/>
            <person name="Coughlan A.Y."/>
            <person name="Deshpande S."/>
            <person name="Douglass A.P."/>
            <person name="Hanson S.J."/>
            <person name="Klenk H.-P."/>
            <person name="Labutti K."/>
            <person name="Lapidus A."/>
            <person name="Lindquist E."/>
            <person name="Lipzen A."/>
            <person name="Meier-Kolthoff J.P."/>
            <person name="Ohm R.A."/>
            <person name="Otillar R.P."/>
            <person name="Pangilinan J."/>
            <person name="Peng Y."/>
            <person name="Rokas A."/>
            <person name="Rosa C.A."/>
            <person name="Scheuner C."/>
            <person name="Sibirny A.A."/>
            <person name="Slot J.C."/>
            <person name="Stielow J.B."/>
            <person name="Sun H."/>
            <person name="Kurtzman C.P."/>
            <person name="Blackwell M."/>
            <person name="Grigoriev I.V."/>
            <person name="Jeffries T.W."/>
        </authorList>
    </citation>
    <scope>NUCLEOTIDE SEQUENCE [LARGE SCALE GENOMIC DNA]</scope>
    <source>
        <strain evidence="9">NRRL Y-12698</strain>
    </source>
</reference>
<feature type="transmembrane region" description="Helical" evidence="7">
    <location>
        <begin position="206"/>
        <end position="226"/>
    </location>
</feature>
<dbReference type="GO" id="GO:0005789">
    <property type="term" value="C:endoplasmic reticulum membrane"/>
    <property type="evidence" value="ECO:0007669"/>
    <property type="project" value="TreeGrafter"/>
</dbReference>
<dbReference type="RefSeq" id="XP_018982871.1">
    <property type="nucleotide sequence ID" value="XM_019132220.1"/>
</dbReference>
<feature type="transmembrane region" description="Helical" evidence="7">
    <location>
        <begin position="176"/>
        <end position="194"/>
    </location>
</feature>
<keyword evidence="9" id="KW-1185">Reference proteome</keyword>
<feature type="transmembrane region" description="Helical" evidence="7">
    <location>
        <begin position="290"/>
        <end position="308"/>
    </location>
</feature>
<dbReference type="PANTHER" id="PTHR10778:SF4">
    <property type="entry name" value="NUCLEOTIDE SUGAR TRANSPORTER SLC35B4"/>
    <property type="match status" value="1"/>
</dbReference>
<dbReference type="AlphaFoldDB" id="A0A1E3QIK4"/>
<feature type="transmembrane region" description="Helical" evidence="7">
    <location>
        <begin position="348"/>
        <end position="367"/>
    </location>
</feature>
<evidence type="ECO:0000256" key="7">
    <source>
        <dbReference type="SAM" id="Phobius"/>
    </source>
</evidence>
<dbReference type="Pfam" id="PF08449">
    <property type="entry name" value="UAA"/>
    <property type="match status" value="1"/>
</dbReference>
<evidence type="ECO:0000256" key="2">
    <source>
        <dbReference type="ARBA" id="ARBA00022448"/>
    </source>
</evidence>
<dbReference type="EMBL" id="KV454440">
    <property type="protein sequence ID" value="ODQ77543.1"/>
    <property type="molecule type" value="Genomic_DNA"/>
</dbReference>
<proteinExistence type="predicted"/>
<dbReference type="OrthoDB" id="999962at2759"/>
<evidence type="ECO:0000256" key="5">
    <source>
        <dbReference type="ARBA" id="ARBA00022989"/>
    </source>
</evidence>
<evidence type="ECO:0000256" key="4">
    <source>
        <dbReference type="ARBA" id="ARBA00022692"/>
    </source>
</evidence>
<comment type="subcellular location">
    <subcellularLocation>
        <location evidence="1">Endomembrane system</location>
        <topology evidence="1">Multi-pass membrane protein</topology>
    </subcellularLocation>
</comment>
<evidence type="ECO:0008006" key="10">
    <source>
        <dbReference type="Google" id="ProtNLM"/>
    </source>
</evidence>
<evidence type="ECO:0000313" key="9">
    <source>
        <dbReference type="Proteomes" id="UP000094336"/>
    </source>
</evidence>
<evidence type="ECO:0000313" key="8">
    <source>
        <dbReference type="EMBL" id="ODQ77543.1"/>
    </source>
</evidence>
<feature type="transmembrane region" description="Helical" evidence="7">
    <location>
        <begin position="122"/>
        <end position="140"/>
    </location>
</feature>